<name>A0A8H7VCY8_9FUNG</name>
<dbReference type="InterPro" id="IPR010730">
    <property type="entry name" value="HET"/>
</dbReference>
<dbReference type="PANTHER" id="PTHR24148:SF64">
    <property type="entry name" value="HETEROKARYON INCOMPATIBILITY DOMAIN-CONTAINING PROTEIN"/>
    <property type="match status" value="1"/>
</dbReference>
<feature type="compositionally biased region" description="Acidic residues" evidence="1">
    <location>
        <begin position="417"/>
        <end position="426"/>
    </location>
</feature>
<comment type="caution">
    <text evidence="3">The sequence shown here is derived from an EMBL/GenBank/DDBJ whole genome shotgun (WGS) entry which is preliminary data.</text>
</comment>
<dbReference type="EMBL" id="JAEPRB010000478">
    <property type="protein sequence ID" value="KAG2215870.1"/>
    <property type="molecule type" value="Genomic_DNA"/>
</dbReference>
<dbReference type="PANTHER" id="PTHR24148">
    <property type="entry name" value="ANKYRIN REPEAT DOMAIN-CONTAINING PROTEIN 39 HOMOLOG-RELATED"/>
    <property type="match status" value="1"/>
</dbReference>
<feature type="region of interest" description="Disordered" evidence="1">
    <location>
        <begin position="392"/>
        <end position="448"/>
    </location>
</feature>
<reference evidence="3 4" key="1">
    <citation type="submission" date="2020-12" db="EMBL/GenBank/DDBJ databases">
        <title>Metabolic potential, ecology and presence of endohyphal bacteria is reflected in genomic diversity of Mucoromycotina.</title>
        <authorList>
            <person name="Muszewska A."/>
            <person name="Okrasinska A."/>
            <person name="Steczkiewicz K."/>
            <person name="Drgas O."/>
            <person name="Orlowska M."/>
            <person name="Perlinska-Lenart U."/>
            <person name="Aleksandrzak-Piekarczyk T."/>
            <person name="Szatraj K."/>
            <person name="Zielenkiewicz U."/>
            <person name="Pilsyk S."/>
            <person name="Malc E."/>
            <person name="Mieczkowski P."/>
            <person name="Kruszewska J.S."/>
            <person name="Biernat P."/>
            <person name="Pawlowska J."/>
        </authorList>
    </citation>
    <scope>NUCLEOTIDE SEQUENCE [LARGE SCALE GENOMIC DNA]</scope>
    <source>
        <strain evidence="3 4">CBS 142.35</strain>
    </source>
</reference>
<dbReference type="InterPro" id="IPR052895">
    <property type="entry name" value="HetReg/Transcr_Mod"/>
</dbReference>
<dbReference type="Proteomes" id="UP000646827">
    <property type="component" value="Unassembled WGS sequence"/>
</dbReference>
<keyword evidence="4" id="KW-1185">Reference proteome</keyword>
<organism evidence="3 4">
    <name type="scientific">Circinella minor</name>
    <dbReference type="NCBI Taxonomy" id="1195481"/>
    <lineage>
        <taxon>Eukaryota</taxon>
        <taxon>Fungi</taxon>
        <taxon>Fungi incertae sedis</taxon>
        <taxon>Mucoromycota</taxon>
        <taxon>Mucoromycotina</taxon>
        <taxon>Mucoromycetes</taxon>
        <taxon>Mucorales</taxon>
        <taxon>Lichtheimiaceae</taxon>
        <taxon>Circinella</taxon>
    </lineage>
</organism>
<dbReference type="Pfam" id="PF06985">
    <property type="entry name" value="HET"/>
    <property type="match status" value="1"/>
</dbReference>
<evidence type="ECO:0000313" key="3">
    <source>
        <dbReference type="EMBL" id="KAG2215870.1"/>
    </source>
</evidence>
<gene>
    <name evidence="3" type="ORF">INT45_006357</name>
</gene>
<protein>
    <recommendedName>
        <fullName evidence="2">Heterokaryon incompatibility domain-containing protein</fullName>
    </recommendedName>
</protein>
<feature type="compositionally biased region" description="Basic and acidic residues" evidence="1">
    <location>
        <begin position="427"/>
        <end position="447"/>
    </location>
</feature>
<dbReference type="AlphaFoldDB" id="A0A8H7VCY8"/>
<dbReference type="OrthoDB" id="2654851at2759"/>
<accession>A0A8H7VCY8</accession>
<feature type="domain" description="Heterokaryon incompatibility" evidence="2">
    <location>
        <begin position="62"/>
        <end position="165"/>
    </location>
</feature>
<evidence type="ECO:0000259" key="2">
    <source>
        <dbReference type="Pfam" id="PF06985"/>
    </source>
</evidence>
<evidence type="ECO:0000313" key="4">
    <source>
        <dbReference type="Proteomes" id="UP000646827"/>
    </source>
</evidence>
<proteinExistence type="predicted"/>
<evidence type="ECO:0000256" key="1">
    <source>
        <dbReference type="SAM" id="MobiDB-lite"/>
    </source>
</evidence>
<sequence>MPYTTYHTEQWYNSYGMEANKQNTLPPRVVPDKLTRPEFMPTRLVRVSDMEFVSGAKVDEGYCAISYSWNWSGEISLDETTGESSLTDNGQHKIIFGQDQHKLVKFEGLIEQICRQFNIRYIWYDQMCINQDDPLEKRKEIGRIHRVYRNAYCTIALVPEFQARKVSSRIRYADISSLISSSWFKRMWTLEEVLLSSRVIVVGRNVHTWHDTASRWLHVGAIFEKPSRYNASTILHYAHIRDTTRNHDRVFALFKIYPDLVEEVYNYDDLTYIMAEQFDTVMIGCYERLANKDLSILCFGNYNVYQYIVENEVTEEMFDLQHYIPIRRFGFLPSWTGVEGEHFHHNCDSGGLWETDFHDYHVFRSILQVTCVGIPLHPSYVNNISTLQQDELPPIPEYSENDENLERQQPGSSVGDDPGEDDDCDDCDNKDANRRQKPEYRLDDTLPRSDNTTVFEDIDKRWELSIEVQEPRNNERKFVLLGRFGEAARDDADFQRAAMNFQLLSLFIPIQKENISWRDRHDSTERAYASIGPSFTEYKTDDNNILQDYILLAGIPFRDRCDVEGLTLYPVIRKLENGYYKAVGTVGAFDIDYFLNGDTLPPAQEYRIQ</sequence>